<keyword evidence="1" id="KW-0812">Transmembrane</keyword>
<comment type="caution">
    <text evidence="2">The sequence shown here is derived from an EMBL/GenBank/DDBJ whole genome shotgun (WGS) entry which is preliminary data.</text>
</comment>
<keyword evidence="1" id="KW-0472">Membrane</keyword>
<dbReference type="EMBL" id="QGGO01000002">
    <property type="protein sequence ID" value="PWK28828.1"/>
    <property type="molecule type" value="Genomic_DNA"/>
</dbReference>
<dbReference type="RefSeq" id="WP_109741170.1">
    <property type="nucleotide sequence ID" value="NZ_QGGO01000002.1"/>
</dbReference>
<name>A0A316EGJ7_9BACT</name>
<keyword evidence="1" id="KW-1133">Transmembrane helix</keyword>
<dbReference type="Pfam" id="PF04020">
    <property type="entry name" value="Phage_holin_4_2"/>
    <property type="match status" value="1"/>
</dbReference>
<proteinExistence type="predicted"/>
<feature type="transmembrane region" description="Helical" evidence="1">
    <location>
        <begin position="53"/>
        <end position="78"/>
    </location>
</feature>
<organism evidence="2 3">
    <name type="scientific">Arcicella aurantiaca</name>
    <dbReference type="NCBI Taxonomy" id="591202"/>
    <lineage>
        <taxon>Bacteria</taxon>
        <taxon>Pseudomonadati</taxon>
        <taxon>Bacteroidota</taxon>
        <taxon>Cytophagia</taxon>
        <taxon>Cytophagales</taxon>
        <taxon>Flectobacillaceae</taxon>
        <taxon>Arcicella</taxon>
    </lineage>
</organism>
<accession>A0A316EGJ7</accession>
<sequence>MVNFIIKYLIIAVVIMFGTKYIVGIKIDSFQTSVLVALAMGFANTFVKPILKFISFPITFLTLGLFLLVINVIVVYVVAHFIQGFTVQGFIPPLIFSFGLSFLSTVLGWFLDKD</sequence>
<dbReference type="InterPro" id="IPR007165">
    <property type="entry name" value="Phage_holin_4_2"/>
</dbReference>
<evidence type="ECO:0000313" key="2">
    <source>
        <dbReference type="EMBL" id="PWK28828.1"/>
    </source>
</evidence>
<dbReference type="PANTHER" id="PTHR37309">
    <property type="entry name" value="SLR0284 PROTEIN"/>
    <property type="match status" value="1"/>
</dbReference>
<dbReference type="Proteomes" id="UP000245489">
    <property type="component" value="Unassembled WGS sequence"/>
</dbReference>
<evidence type="ECO:0000313" key="3">
    <source>
        <dbReference type="Proteomes" id="UP000245489"/>
    </source>
</evidence>
<feature type="transmembrane region" description="Helical" evidence="1">
    <location>
        <begin position="30"/>
        <end position="47"/>
    </location>
</feature>
<keyword evidence="3" id="KW-1185">Reference proteome</keyword>
<feature type="transmembrane region" description="Helical" evidence="1">
    <location>
        <begin position="90"/>
        <end position="111"/>
    </location>
</feature>
<dbReference type="PANTHER" id="PTHR37309:SF1">
    <property type="entry name" value="SLR0284 PROTEIN"/>
    <property type="match status" value="1"/>
</dbReference>
<protein>
    <submittedName>
        <fullName evidence="2">Putative membrane protein</fullName>
    </submittedName>
</protein>
<evidence type="ECO:0000256" key="1">
    <source>
        <dbReference type="SAM" id="Phobius"/>
    </source>
</evidence>
<gene>
    <name evidence="2" type="ORF">LV89_00381</name>
</gene>
<dbReference type="OrthoDB" id="6402664at2"/>
<dbReference type="AlphaFoldDB" id="A0A316EGJ7"/>
<reference evidence="2 3" key="1">
    <citation type="submission" date="2018-05" db="EMBL/GenBank/DDBJ databases">
        <title>Genomic Encyclopedia of Archaeal and Bacterial Type Strains, Phase II (KMG-II): from individual species to whole genera.</title>
        <authorList>
            <person name="Goeker M."/>
        </authorList>
    </citation>
    <scope>NUCLEOTIDE SEQUENCE [LARGE SCALE GENOMIC DNA]</scope>
    <source>
        <strain evidence="2 3">DSM 22214</strain>
    </source>
</reference>
<feature type="transmembrane region" description="Helical" evidence="1">
    <location>
        <begin position="6"/>
        <end position="23"/>
    </location>
</feature>